<dbReference type="RefSeq" id="WP_184807806.1">
    <property type="nucleotide sequence ID" value="NZ_JACIIZ010000029.1"/>
</dbReference>
<dbReference type="AlphaFoldDB" id="A0A7X0EGU3"/>
<protein>
    <submittedName>
        <fullName evidence="2">Uncharacterized protein</fullName>
    </submittedName>
</protein>
<keyword evidence="3" id="KW-1185">Reference proteome</keyword>
<dbReference type="Proteomes" id="UP000539175">
    <property type="component" value="Unassembled WGS sequence"/>
</dbReference>
<comment type="caution">
    <text evidence="2">The sequence shown here is derived from an EMBL/GenBank/DDBJ whole genome shotgun (WGS) entry which is preliminary data.</text>
</comment>
<gene>
    <name evidence="2" type="ORF">FHS74_005899</name>
</gene>
<evidence type="ECO:0000256" key="1">
    <source>
        <dbReference type="SAM" id="MobiDB-lite"/>
    </source>
</evidence>
<evidence type="ECO:0000313" key="3">
    <source>
        <dbReference type="Proteomes" id="UP000539175"/>
    </source>
</evidence>
<sequence>MDDQRPSSATEILETAAAELAAISRPKLYSFWRQEAEPRVHHALAEVEPFSAFQCVWIYTGDGGGIIATPRFGAWAIDMLVEKKEPDAILAAFTAEVDLNTASYHDISPVLGVQIDERCDLGDGAALVPAPEDALASVMRWSPYQPPYLPAGTALFLQPFTVTPAFERAGKDGIPQGKQSTTVPPSSYRYEQRERVRLACLLAGAGPVELPLTVSQPESSTPTLFVGGGGNLMARPAAAHPFVPYPIDRLAILRAFDLLGEFRELDSLVRAIDRLGRARLAASPVDRALDLGIAAEIALMHDHKQNNAEITQKIGSRAAWLLGRTPICQSAA</sequence>
<accession>A0A7X0EGU3</accession>
<dbReference type="EMBL" id="JACIIZ010000029">
    <property type="protein sequence ID" value="MBB6255300.1"/>
    <property type="molecule type" value="Genomic_DNA"/>
</dbReference>
<proteinExistence type="predicted"/>
<name>A0A7X0EGU3_9PROT</name>
<organism evidence="2 3">
    <name type="scientific">Nitrospirillum iridis</name>
    <dbReference type="NCBI Taxonomy" id="765888"/>
    <lineage>
        <taxon>Bacteria</taxon>
        <taxon>Pseudomonadati</taxon>
        <taxon>Pseudomonadota</taxon>
        <taxon>Alphaproteobacteria</taxon>
        <taxon>Rhodospirillales</taxon>
        <taxon>Azospirillaceae</taxon>
        <taxon>Nitrospirillum</taxon>
    </lineage>
</organism>
<reference evidence="2 3" key="1">
    <citation type="submission" date="2020-08" db="EMBL/GenBank/DDBJ databases">
        <title>Genomic Encyclopedia of Type Strains, Phase IV (KMG-IV): sequencing the most valuable type-strain genomes for metagenomic binning, comparative biology and taxonomic classification.</title>
        <authorList>
            <person name="Goeker M."/>
        </authorList>
    </citation>
    <scope>NUCLEOTIDE SEQUENCE [LARGE SCALE GENOMIC DNA]</scope>
    <source>
        <strain evidence="2 3">DSM 22198</strain>
    </source>
</reference>
<evidence type="ECO:0000313" key="2">
    <source>
        <dbReference type="EMBL" id="MBB6255300.1"/>
    </source>
</evidence>
<feature type="region of interest" description="Disordered" evidence="1">
    <location>
        <begin position="168"/>
        <end position="187"/>
    </location>
</feature>